<dbReference type="Proteomes" id="UP000799440">
    <property type="component" value="Unassembled WGS sequence"/>
</dbReference>
<feature type="region of interest" description="Disordered" evidence="1">
    <location>
        <begin position="1"/>
        <end position="96"/>
    </location>
</feature>
<evidence type="ECO:0000313" key="2">
    <source>
        <dbReference type="EMBL" id="KAF2746399.1"/>
    </source>
</evidence>
<proteinExistence type="predicted"/>
<name>A0A6A6V9M0_9PLEO</name>
<dbReference type="EMBL" id="MU006577">
    <property type="protein sequence ID" value="KAF2746399.1"/>
    <property type="molecule type" value="Genomic_DNA"/>
</dbReference>
<organism evidence="2 3">
    <name type="scientific">Sporormia fimetaria CBS 119925</name>
    <dbReference type="NCBI Taxonomy" id="1340428"/>
    <lineage>
        <taxon>Eukaryota</taxon>
        <taxon>Fungi</taxon>
        <taxon>Dikarya</taxon>
        <taxon>Ascomycota</taxon>
        <taxon>Pezizomycotina</taxon>
        <taxon>Dothideomycetes</taxon>
        <taxon>Pleosporomycetidae</taxon>
        <taxon>Pleosporales</taxon>
        <taxon>Sporormiaceae</taxon>
        <taxon>Sporormia</taxon>
    </lineage>
</organism>
<evidence type="ECO:0000313" key="3">
    <source>
        <dbReference type="Proteomes" id="UP000799440"/>
    </source>
</evidence>
<reference evidence="2" key="1">
    <citation type="journal article" date="2020" name="Stud. Mycol.">
        <title>101 Dothideomycetes genomes: a test case for predicting lifestyles and emergence of pathogens.</title>
        <authorList>
            <person name="Haridas S."/>
            <person name="Albert R."/>
            <person name="Binder M."/>
            <person name="Bloem J."/>
            <person name="Labutti K."/>
            <person name="Salamov A."/>
            <person name="Andreopoulos B."/>
            <person name="Baker S."/>
            <person name="Barry K."/>
            <person name="Bills G."/>
            <person name="Bluhm B."/>
            <person name="Cannon C."/>
            <person name="Castanera R."/>
            <person name="Culley D."/>
            <person name="Daum C."/>
            <person name="Ezra D."/>
            <person name="Gonzalez J."/>
            <person name="Henrissat B."/>
            <person name="Kuo A."/>
            <person name="Liang C."/>
            <person name="Lipzen A."/>
            <person name="Lutzoni F."/>
            <person name="Magnuson J."/>
            <person name="Mondo S."/>
            <person name="Nolan M."/>
            <person name="Ohm R."/>
            <person name="Pangilinan J."/>
            <person name="Park H.-J."/>
            <person name="Ramirez L."/>
            <person name="Alfaro M."/>
            <person name="Sun H."/>
            <person name="Tritt A."/>
            <person name="Yoshinaga Y."/>
            <person name="Zwiers L.-H."/>
            <person name="Turgeon B."/>
            <person name="Goodwin S."/>
            <person name="Spatafora J."/>
            <person name="Crous P."/>
            <person name="Grigoriev I."/>
        </authorList>
    </citation>
    <scope>NUCLEOTIDE SEQUENCE</scope>
    <source>
        <strain evidence="2">CBS 119925</strain>
    </source>
</reference>
<evidence type="ECO:0000256" key="1">
    <source>
        <dbReference type="SAM" id="MobiDB-lite"/>
    </source>
</evidence>
<feature type="compositionally biased region" description="Low complexity" evidence="1">
    <location>
        <begin position="83"/>
        <end position="96"/>
    </location>
</feature>
<sequence length="96" mass="10620">MHRTAPSPARAQPQLSPTSEPHLHYQHQTPNFTPHSHTNNHNAGPPSQTSDWPYSIRHLHTHINPATATQAPPPSTLQHHNRPPSTTTTAHPPSHT</sequence>
<gene>
    <name evidence="2" type="ORF">M011DRAFT_468492</name>
</gene>
<accession>A0A6A6V9M0</accession>
<keyword evidence="3" id="KW-1185">Reference proteome</keyword>
<feature type="compositionally biased region" description="Polar residues" evidence="1">
    <location>
        <begin position="26"/>
        <end position="52"/>
    </location>
</feature>
<dbReference type="AlphaFoldDB" id="A0A6A6V9M0"/>
<protein>
    <submittedName>
        <fullName evidence="2">Uncharacterized protein</fullName>
    </submittedName>
</protein>